<dbReference type="NCBIfam" id="NF010479">
    <property type="entry name" value="PRK13904.1"/>
    <property type="match status" value="1"/>
</dbReference>
<dbReference type="Pfam" id="PF02873">
    <property type="entry name" value="MurB_C"/>
    <property type="match status" value="1"/>
</dbReference>
<evidence type="ECO:0000256" key="14">
    <source>
        <dbReference type="ARBA" id="ARBA00023002"/>
    </source>
</evidence>
<proteinExistence type="inferred from homology"/>
<evidence type="ECO:0000256" key="8">
    <source>
        <dbReference type="ARBA" id="ARBA00022618"/>
    </source>
</evidence>
<keyword evidence="9 19" id="KW-0285">Flavoprotein</keyword>
<evidence type="ECO:0000256" key="4">
    <source>
        <dbReference type="ARBA" id="ARBA00004752"/>
    </source>
</evidence>
<accession>A0A2U8FET3</accession>
<feature type="active site" evidence="19">
    <location>
        <position position="152"/>
    </location>
</feature>
<dbReference type="GO" id="GO:0050660">
    <property type="term" value="F:flavin adenine dinucleotide binding"/>
    <property type="evidence" value="ECO:0007669"/>
    <property type="project" value="InterPro"/>
</dbReference>
<dbReference type="GO" id="GO:0005829">
    <property type="term" value="C:cytosol"/>
    <property type="evidence" value="ECO:0007669"/>
    <property type="project" value="TreeGrafter"/>
</dbReference>
<evidence type="ECO:0000256" key="2">
    <source>
        <dbReference type="ARBA" id="ARBA00003921"/>
    </source>
</evidence>
<keyword evidence="12 19" id="KW-0133">Cell shape</keyword>
<name>A0A2U8FET3_9HELI</name>
<dbReference type="EMBL" id="CP021886">
    <property type="protein sequence ID" value="AWI34653.1"/>
    <property type="molecule type" value="Genomic_DNA"/>
</dbReference>
<keyword evidence="8 19" id="KW-0132">Cell division</keyword>
<keyword evidence="10 19" id="KW-0274">FAD</keyword>
<comment type="cofactor">
    <cofactor evidence="1 19">
        <name>FAD</name>
        <dbReference type="ChEBI" id="CHEBI:57692"/>
    </cofactor>
</comment>
<evidence type="ECO:0000256" key="10">
    <source>
        <dbReference type="ARBA" id="ARBA00022827"/>
    </source>
</evidence>
<evidence type="ECO:0000256" key="5">
    <source>
        <dbReference type="ARBA" id="ARBA00012518"/>
    </source>
</evidence>
<dbReference type="NCBIfam" id="TIGR00179">
    <property type="entry name" value="murB"/>
    <property type="match status" value="1"/>
</dbReference>
<keyword evidence="14 19" id="KW-0560">Oxidoreductase</keyword>
<evidence type="ECO:0000256" key="7">
    <source>
        <dbReference type="ARBA" id="ARBA00022490"/>
    </source>
</evidence>
<dbReference type="SUPFAM" id="SSF56176">
    <property type="entry name" value="FAD-binding/transporter-associated domain-like"/>
    <property type="match status" value="1"/>
</dbReference>
<dbReference type="GO" id="GO:0071555">
    <property type="term" value="P:cell wall organization"/>
    <property type="evidence" value="ECO:0007669"/>
    <property type="project" value="UniProtKB-KW"/>
</dbReference>
<evidence type="ECO:0000259" key="20">
    <source>
        <dbReference type="Pfam" id="PF02873"/>
    </source>
</evidence>
<evidence type="ECO:0000256" key="9">
    <source>
        <dbReference type="ARBA" id="ARBA00022630"/>
    </source>
</evidence>
<dbReference type="EC" id="1.3.1.98" evidence="5 19"/>
<comment type="similarity">
    <text evidence="19">Belongs to the MurB family.</text>
</comment>
<evidence type="ECO:0000256" key="15">
    <source>
        <dbReference type="ARBA" id="ARBA00023306"/>
    </source>
</evidence>
<comment type="function">
    <text evidence="2 19">Cell wall formation.</text>
</comment>
<evidence type="ECO:0000256" key="18">
    <source>
        <dbReference type="ARBA" id="ARBA00048914"/>
    </source>
</evidence>
<keyword evidence="11 19" id="KW-0521">NADP</keyword>
<dbReference type="InterPro" id="IPR036318">
    <property type="entry name" value="FAD-bd_PCMH-like_sf"/>
</dbReference>
<evidence type="ECO:0000256" key="16">
    <source>
        <dbReference type="ARBA" id="ARBA00023316"/>
    </source>
</evidence>
<dbReference type="Gene3D" id="3.90.78.10">
    <property type="entry name" value="UDP-N-acetylenolpyruvoylglucosamine reductase, C-terminal domain"/>
    <property type="match status" value="1"/>
</dbReference>
<keyword evidence="13 19" id="KW-0573">Peptidoglycan synthesis</keyword>
<feature type="domain" description="UDP-N-acetylenolpyruvoylglucosamine reductase C-terminal" evidence="20">
    <location>
        <begin position="177"/>
        <end position="271"/>
    </location>
</feature>
<feature type="active site" evidence="19">
    <location>
        <position position="267"/>
    </location>
</feature>
<gene>
    <name evidence="19" type="primary">murB</name>
    <name evidence="21" type="ORF">CDV25_07670</name>
</gene>
<dbReference type="SUPFAM" id="SSF56194">
    <property type="entry name" value="Uridine diphospho-N-Acetylenolpyruvylglucosamine reductase, MurB, C-terminal domain"/>
    <property type="match status" value="1"/>
</dbReference>
<dbReference type="HAMAP" id="MF_00037">
    <property type="entry name" value="MurB"/>
    <property type="match status" value="1"/>
</dbReference>
<organism evidence="21 22">
    <name type="scientific">Helicobacter apodemus</name>
    <dbReference type="NCBI Taxonomy" id="135569"/>
    <lineage>
        <taxon>Bacteria</taxon>
        <taxon>Pseudomonadati</taxon>
        <taxon>Campylobacterota</taxon>
        <taxon>Epsilonproteobacteria</taxon>
        <taxon>Campylobacterales</taxon>
        <taxon>Helicobacteraceae</taxon>
        <taxon>Helicobacter</taxon>
    </lineage>
</organism>
<dbReference type="InterPro" id="IPR003170">
    <property type="entry name" value="MurB"/>
</dbReference>
<reference evidence="21 22" key="1">
    <citation type="submission" date="2017-06" db="EMBL/GenBank/DDBJ databases">
        <title>Complete genome of Helicobacter apodemus.</title>
        <authorList>
            <person name="Cho S."/>
        </authorList>
    </citation>
    <scope>NUCLEOTIDE SEQUENCE [LARGE SCALE GENOMIC DNA]</scope>
    <source>
        <strain evidence="22">SNUVETPUB-15-01</strain>
    </source>
</reference>
<protein>
    <recommendedName>
        <fullName evidence="6 19">UDP-N-acetylenolpyruvoylglucosamine reductase</fullName>
        <ecNumber evidence="5 19">1.3.1.98</ecNumber>
    </recommendedName>
    <alternativeName>
        <fullName evidence="17 19">UDP-N-acetylmuramate dehydrogenase</fullName>
    </alternativeName>
</protein>
<dbReference type="GO" id="GO:0009252">
    <property type="term" value="P:peptidoglycan biosynthetic process"/>
    <property type="evidence" value="ECO:0007669"/>
    <property type="project" value="UniProtKB-UniRule"/>
</dbReference>
<dbReference type="InterPro" id="IPR011601">
    <property type="entry name" value="MurB_C"/>
</dbReference>
<dbReference type="KEGG" id="had:CDV25_07670"/>
<comment type="catalytic activity">
    <reaction evidence="18 19">
        <text>UDP-N-acetyl-alpha-D-muramate + NADP(+) = UDP-N-acetyl-3-O-(1-carboxyvinyl)-alpha-D-glucosamine + NADPH + H(+)</text>
        <dbReference type="Rhea" id="RHEA:12248"/>
        <dbReference type="ChEBI" id="CHEBI:15378"/>
        <dbReference type="ChEBI" id="CHEBI:57783"/>
        <dbReference type="ChEBI" id="CHEBI:58349"/>
        <dbReference type="ChEBI" id="CHEBI:68483"/>
        <dbReference type="ChEBI" id="CHEBI:70757"/>
        <dbReference type="EC" id="1.3.1.98"/>
    </reaction>
</comment>
<keyword evidence="7 19" id="KW-0963">Cytoplasm</keyword>
<dbReference type="OrthoDB" id="9804753at2"/>
<comment type="subcellular location">
    <subcellularLocation>
        <location evidence="3 19">Cytoplasm</location>
    </subcellularLocation>
</comment>
<dbReference type="Gene3D" id="3.30.465.10">
    <property type="match status" value="1"/>
</dbReference>
<evidence type="ECO:0000313" key="21">
    <source>
        <dbReference type="EMBL" id="AWI34653.1"/>
    </source>
</evidence>
<sequence>MFQRSIDFSIYSSAKIGTLHTINIIETPQDYFQLLQHSIPQIIGKANNLLISPLAKNLILLNKNFDYIKDCGDSLEVGALTPSGKLFSYAKKHNLRGFEILGELPGSIGGIIKMNAGLKEYEIKSTLLGILSIKHSHSLEFTAVEDLHLSYRNSEINTLIFAGIFKKEKGFDLNLVKTLKTMRSNQPKEPSFGSCFKNPPNNYAGFLIESIGLKGKKFGKSKSLYFSPKHANFLINVGDSSFEEAINLINLAKEEVYKKHNILLQEEVKILQ</sequence>
<dbReference type="InterPro" id="IPR036635">
    <property type="entry name" value="MurB_C_sf"/>
</dbReference>
<evidence type="ECO:0000256" key="6">
    <source>
        <dbReference type="ARBA" id="ARBA00015188"/>
    </source>
</evidence>
<evidence type="ECO:0000256" key="19">
    <source>
        <dbReference type="HAMAP-Rule" id="MF_00037"/>
    </source>
</evidence>
<dbReference type="RefSeq" id="WP_108911450.1">
    <property type="nucleotide sequence ID" value="NZ_CP021886.1"/>
</dbReference>
<dbReference type="InterPro" id="IPR016169">
    <property type="entry name" value="FAD-bd_PCMH_sub2"/>
</dbReference>
<dbReference type="GO" id="GO:0008762">
    <property type="term" value="F:UDP-N-acetylmuramate dehydrogenase activity"/>
    <property type="evidence" value="ECO:0007669"/>
    <property type="project" value="UniProtKB-UniRule"/>
</dbReference>
<dbReference type="AlphaFoldDB" id="A0A2U8FET3"/>
<keyword evidence="16 19" id="KW-0961">Cell wall biogenesis/degradation</keyword>
<evidence type="ECO:0000256" key="1">
    <source>
        <dbReference type="ARBA" id="ARBA00001974"/>
    </source>
</evidence>
<dbReference type="PANTHER" id="PTHR21071">
    <property type="entry name" value="UDP-N-ACETYLENOLPYRUVOYLGLUCOSAMINE REDUCTASE"/>
    <property type="match status" value="1"/>
</dbReference>
<dbReference type="GO" id="GO:0008360">
    <property type="term" value="P:regulation of cell shape"/>
    <property type="evidence" value="ECO:0007669"/>
    <property type="project" value="UniProtKB-KW"/>
</dbReference>
<evidence type="ECO:0000256" key="17">
    <source>
        <dbReference type="ARBA" id="ARBA00031026"/>
    </source>
</evidence>
<dbReference type="PANTHER" id="PTHR21071:SF4">
    <property type="entry name" value="UDP-N-ACETYLENOLPYRUVOYLGLUCOSAMINE REDUCTASE"/>
    <property type="match status" value="1"/>
</dbReference>
<evidence type="ECO:0000256" key="13">
    <source>
        <dbReference type="ARBA" id="ARBA00022984"/>
    </source>
</evidence>
<dbReference type="UniPathway" id="UPA00219"/>
<comment type="pathway">
    <text evidence="4 19">Cell wall biogenesis; peptidoglycan biosynthesis.</text>
</comment>
<keyword evidence="15 19" id="KW-0131">Cell cycle</keyword>
<evidence type="ECO:0000256" key="3">
    <source>
        <dbReference type="ARBA" id="ARBA00004496"/>
    </source>
</evidence>
<evidence type="ECO:0000256" key="12">
    <source>
        <dbReference type="ARBA" id="ARBA00022960"/>
    </source>
</evidence>
<evidence type="ECO:0000313" key="22">
    <source>
        <dbReference type="Proteomes" id="UP000244890"/>
    </source>
</evidence>
<dbReference type="GO" id="GO:0051301">
    <property type="term" value="P:cell division"/>
    <property type="evidence" value="ECO:0007669"/>
    <property type="project" value="UniProtKB-KW"/>
</dbReference>
<feature type="active site" description="Proton donor" evidence="19">
    <location>
        <position position="194"/>
    </location>
</feature>
<dbReference type="Proteomes" id="UP000244890">
    <property type="component" value="Chromosome"/>
</dbReference>
<evidence type="ECO:0000256" key="11">
    <source>
        <dbReference type="ARBA" id="ARBA00022857"/>
    </source>
</evidence>